<evidence type="ECO:0000259" key="4">
    <source>
        <dbReference type="PROSITE" id="PS50043"/>
    </source>
</evidence>
<evidence type="ECO:0000313" key="6">
    <source>
        <dbReference type="Proteomes" id="UP000006833"/>
    </source>
</evidence>
<evidence type="ECO:0000256" key="1">
    <source>
        <dbReference type="ARBA" id="ARBA00023015"/>
    </source>
</evidence>
<dbReference type="Gene3D" id="1.10.10.10">
    <property type="entry name" value="Winged helix-like DNA-binding domain superfamily/Winged helix DNA-binding domain"/>
    <property type="match status" value="1"/>
</dbReference>
<dbReference type="GO" id="GO:0006355">
    <property type="term" value="P:regulation of DNA-templated transcription"/>
    <property type="evidence" value="ECO:0007669"/>
    <property type="project" value="InterPro"/>
</dbReference>
<dbReference type="SMART" id="SM00421">
    <property type="entry name" value="HTH_LUXR"/>
    <property type="match status" value="1"/>
</dbReference>
<dbReference type="AlphaFoldDB" id="A8LML2"/>
<dbReference type="HOGENOM" id="CLU_072786_3_1_5"/>
<evidence type="ECO:0000256" key="3">
    <source>
        <dbReference type="ARBA" id="ARBA00023163"/>
    </source>
</evidence>
<evidence type="ECO:0000313" key="5">
    <source>
        <dbReference type="EMBL" id="ABV93557.1"/>
    </source>
</evidence>
<dbReference type="Pfam" id="PF03472">
    <property type="entry name" value="Autoind_bind"/>
    <property type="match status" value="1"/>
</dbReference>
<sequence>MTKDELLAAATSATQVSELWTLMLDYAETQRIARVSYHHHGFDEKWGAAAANPTTLRRAMDDVIVSATPRFHIIAHGFPREWVDIYVDDHLYEIDPIPALAQRRAVPFLWSEVAELTRLAEEQAAFLERSMPARVGDGVAIQVFGPNMRHGYVGMGFGDRPRDVTAPQLAEYQLVSQLMHLRACRLIEERNRSEIALSARETEVLGWMARGKSKTVIADILGLSPHTVDTLVRRIFRKLEVFDRTAAILKAINLGLVPAMSTVGD</sequence>
<dbReference type="SUPFAM" id="SSF46894">
    <property type="entry name" value="C-terminal effector domain of the bipartite response regulators"/>
    <property type="match status" value="1"/>
</dbReference>
<keyword evidence="6" id="KW-1185">Reference proteome</keyword>
<organism evidence="5 6">
    <name type="scientific">Dinoroseobacter shibae (strain DSM 16493 / NCIMB 14021 / DFL 12)</name>
    <dbReference type="NCBI Taxonomy" id="398580"/>
    <lineage>
        <taxon>Bacteria</taxon>
        <taxon>Pseudomonadati</taxon>
        <taxon>Pseudomonadota</taxon>
        <taxon>Alphaproteobacteria</taxon>
        <taxon>Rhodobacterales</taxon>
        <taxon>Roseobacteraceae</taxon>
        <taxon>Dinoroseobacter</taxon>
    </lineage>
</organism>
<dbReference type="PANTHER" id="PTHR44688">
    <property type="entry name" value="DNA-BINDING TRANSCRIPTIONAL ACTIVATOR DEVR_DOSR"/>
    <property type="match status" value="1"/>
</dbReference>
<dbReference type="InterPro" id="IPR005143">
    <property type="entry name" value="TF_LuxR_autoind-bd_dom"/>
</dbReference>
<dbReference type="InterPro" id="IPR036388">
    <property type="entry name" value="WH-like_DNA-bd_sf"/>
</dbReference>
<dbReference type="Pfam" id="PF00196">
    <property type="entry name" value="GerE"/>
    <property type="match status" value="1"/>
</dbReference>
<dbReference type="PANTHER" id="PTHR44688:SF16">
    <property type="entry name" value="DNA-BINDING TRANSCRIPTIONAL ACTIVATOR DEVR_DOSR"/>
    <property type="match status" value="1"/>
</dbReference>
<dbReference type="RefSeq" id="WP_012178487.1">
    <property type="nucleotide sequence ID" value="NC_009952.1"/>
</dbReference>
<reference evidence="6" key="1">
    <citation type="journal article" date="2010" name="ISME J.">
        <title>The complete genome sequence of the algal symbiont Dinoroseobacter shibae: a hitchhiker's guide to life in the sea.</title>
        <authorList>
            <person name="Wagner-Dobler I."/>
            <person name="Ballhausen B."/>
            <person name="Berger M."/>
            <person name="Brinkhoff T."/>
            <person name="Buchholz I."/>
            <person name="Bunk B."/>
            <person name="Cypionka H."/>
            <person name="Daniel R."/>
            <person name="Drepper T."/>
            <person name="Gerdts G."/>
            <person name="Hahnke S."/>
            <person name="Han C."/>
            <person name="Jahn D."/>
            <person name="Kalhoefer D."/>
            <person name="Kiss H."/>
            <person name="Klenk H.P."/>
            <person name="Kyrpides N."/>
            <person name="Liebl W."/>
            <person name="Liesegang H."/>
            <person name="Meincke L."/>
            <person name="Pati A."/>
            <person name="Petersen J."/>
            <person name="Piekarski T."/>
            <person name="Pommerenke C."/>
            <person name="Pradella S."/>
            <person name="Pukall R."/>
            <person name="Rabus R."/>
            <person name="Stackebrandt E."/>
            <person name="Thole S."/>
            <person name="Thompson L."/>
            <person name="Tielen P."/>
            <person name="Tomasch J."/>
            <person name="von Jan M."/>
            <person name="Wanphrut N."/>
            <person name="Wichels A."/>
            <person name="Zech H."/>
            <person name="Simon M."/>
        </authorList>
    </citation>
    <scope>NUCLEOTIDE SEQUENCE [LARGE SCALE GENOMIC DNA]</scope>
    <source>
        <strain evidence="6">DSM 16493 / NCIMB 14021 / DFL 12</strain>
    </source>
</reference>
<dbReference type="GO" id="GO:0003677">
    <property type="term" value="F:DNA binding"/>
    <property type="evidence" value="ECO:0007669"/>
    <property type="project" value="UniProtKB-KW"/>
</dbReference>
<dbReference type="PROSITE" id="PS50043">
    <property type="entry name" value="HTH_LUXR_2"/>
    <property type="match status" value="1"/>
</dbReference>
<keyword evidence="1" id="KW-0805">Transcription regulation</keyword>
<keyword evidence="3" id="KW-0804">Transcription</keyword>
<dbReference type="InterPro" id="IPR000792">
    <property type="entry name" value="Tscrpt_reg_LuxR_C"/>
</dbReference>
<dbReference type="Gene3D" id="3.30.450.80">
    <property type="entry name" value="Transcription factor LuxR-like, autoinducer-binding domain"/>
    <property type="match status" value="1"/>
</dbReference>
<name>A8LML2_DINSH</name>
<dbReference type="OrthoDB" id="9803630at2"/>
<dbReference type="EMBL" id="CP000830">
    <property type="protein sequence ID" value="ABV93557.1"/>
    <property type="molecule type" value="Genomic_DNA"/>
</dbReference>
<evidence type="ECO:0000256" key="2">
    <source>
        <dbReference type="ARBA" id="ARBA00023125"/>
    </source>
</evidence>
<dbReference type="KEGG" id="dsh:Dshi_1815"/>
<dbReference type="PRINTS" id="PR00038">
    <property type="entry name" value="HTHLUXR"/>
</dbReference>
<gene>
    <name evidence="5" type="ordered locus">Dshi_1815</name>
</gene>
<proteinExistence type="predicted"/>
<feature type="domain" description="HTH luxR-type" evidence="4">
    <location>
        <begin position="190"/>
        <end position="255"/>
    </location>
</feature>
<dbReference type="CDD" id="cd06170">
    <property type="entry name" value="LuxR_C_like"/>
    <property type="match status" value="1"/>
</dbReference>
<keyword evidence="2" id="KW-0238">DNA-binding</keyword>
<protein>
    <submittedName>
        <fullName evidence="5">Putative transcriptional regulator</fullName>
    </submittedName>
</protein>
<dbReference type="SUPFAM" id="SSF75516">
    <property type="entry name" value="Pheromone-binding domain of LuxR-like quorum-sensing transcription factors"/>
    <property type="match status" value="1"/>
</dbReference>
<dbReference type="InterPro" id="IPR036693">
    <property type="entry name" value="TF_LuxR_autoind-bd_dom_sf"/>
</dbReference>
<dbReference type="eggNOG" id="COG2197">
    <property type="taxonomic scope" value="Bacteria"/>
</dbReference>
<dbReference type="InterPro" id="IPR016032">
    <property type="entry name" value="Sig_transdc_resp-reg_C-effctor"/>
</dbReference>
<dbReference type="STRING" id="398580.Dshi_1815"/>
<dbReference type="Proteomes" id="UP000006833">
    <property type="component" value="Chromosome"/>
</dbReference>
<accession>A8LML2</accession>